<dbReference type="InterPro" id="IPR000014">
    <property type="entry name" value="PAS"/>
</dbReference>
<dbReference type="GO" id="GO:0035438">
    <property type="term" value="F:cyclic-di-GMP binding"/>
    <property type="evidence" value="ECO:0007669"/>
    <property type="project" value="InterPro"/>
</dbReference>
<dbReference type="Gene3D" id="2.40.10.220">
    <property type="entry name" value="predicted glycosyltransferase like domains"/>
    <property type="match status" value="1"/>
</dbReference>
<keyword evidence="5" id="KW-0547">Nucleotide-binding</keyword>
<name>A0A4P8L4N2_9BACT</name>
<feature type="coiled-coil region" evidence="10">
    <location>
        <begin position="371"/>
        <end position="398"/>
    </location>
</feature>
<evidence type="ECO:0000256" key="10">
    <source>
        <dbReference type="SAM" id="Coils"/>
    </source>
</evidence>
<evidence type="ECO:0000259" key="12">
    <source>
        <dbReference type="PROSITE" id="PS50110"/>
    </source>
</evidence>
<evidence type="ECO:0000259" key="11">
    <source>
        <dbReference type="PROSITE" id="PS50109"/>
    </source>
</evidence>
<dbReference type="SMART" id="SM00086">
    <property type="entry name" value="PAC"/>
    <property type="match status" value="1"/>
</dbReference>
<accession>A0A4P8L4N2</accession>
<dbReference type="Pfam" id="PF00072">
    <property type="entry name" value="Response_reg"/>
    <property type="match status" value="1"/>
</dbReference>
<keyword evidence="6" id="KW-0418">Kinase</keyword>
<dbReference type="CDD" id="cd00082">
    <property type="entry name" value="HisKA"/>
    <property type="match status" value="1"/>
</dbReference>
<dbReference type="PROSITE" id="PS51833">
    <property type="entry name" value="HDOD"/>
    <property type="match status" value="1"/>
</dbReference>
<organism evidence="16 17">
    <name type="scientific">Desulfoglaeba alkanexedens ALDC</name>
    <dbReference type="NCBI Taxonomy" id="980445"/>
    <lineage>
        <taxon>Bacteria</taxon>
        <taxon>Pseudomonadati</taxon>
        <taxon>Thermodesulfobacteriota</taxon>
        <taxon>Syntrophobacteria</taxon>
        <taxon>Syntrophobacterales</taxon>
        <taxon>Syntrophobacteraceae</taxon>
        <taxon>Desulfoglaeba</taxon>
    </lineage>
</organism>
<dbReference type="PANTHER" id="PTHR43065:SF42">
    <property type="entry name" value="TWO-COMPONENT SENSOR PPRA"/>
    <property type="match status" value="1"/>
</dbReference>
<dbReference type="InterPro" id="IPR013767">
    <property type="entry name" value="PAS_fold"/>
</dbReference>
<dbReference type="Proteomes" id="UP000298602">
    <property type="component" value="Chromosome"/>
</dbReference>
<dbReference type="InterPro" id="IPR003594">
    <property type="entry name" value="HATPase_dom"/>
</dbReference>
<evidence type="ECO:0000256" key="9">
    <source>
        <dbReference type="PROSITE-ProRule" id="PRU00169"/>
    </source>
</evidence>
<dbReference type="Pfam" id="PF08448">
    <property type="entry name" value="PAS_4"/>
    <property type="match status" value="1"/>
</dbReference>
<evidence type="ECO:0000259" key="13">
    <source>
        <dbReference type="PROSITE" id="PS50112"/>
    </source>
</evidence>
<dbReference type="InterPro" id="IPR004358">
    <property type="entry name" value="Sig_transdc_His_kin-like_C"/>
</dbReference>
<keyword evidence="10" id="KW-0175">Coiled coil</keyword>
<dbReference type="GO" id="GO:0005524">
    <property type="term" value="F:ATP binding"/>
    <property type="evidence" value="ECO:0007669"/>
    <property type="project" value="UniProtKB-KW"/>
</dbReference>
<dbReference type="CDD" id="cd00077">
    <property type="entry name" value="HDc"/>
    <property type="match status" value="1"/>
</dbReference>
<dbReference type="CDD" id="cd17546">
    <property type="entry name" value="REC_hyHK_CKI1_RcsC-like"/>
    <property type="match status" value="1"/>
</dbReference>
<dbReference type="Pfam" id="PF02518">
    <property type="entry name" value="HATPase_c"/>
    <property type="match status" value="1"/>
</dbReference>
<protein>
    <recommendedName>
        <fullName evidence="2">histidine kinase</fullName>
        <ecNumber evidence="2">2.7.13.3</ecNumber>
    </recommendedName>
</protein>
<dbReference type="InterPro" id="IPR003661">
    <property type="entry name" value="HisK_dim/P_dom"/>
</dbReference>
<dbReference type="InterPro" id="IPR000700">
    <property type="entry name" value="PAS-assoc_C"/>
</dbReference>
<dbReference type="SUPFAM" id="SSF47384">
    <property type="entry name" value="Homodimeric domain of signal transducing histidine kinase"/>
    <property type="match status" value="1"/>
</dbReference>
<feature type="modified residue" description="4-aspartylphosphate" evidence="9">
    <location>
        <position position="1121"/>
    </location>
</feature>
<evidence type="ECO:0000256" key="5">
    <source>
        <dbReference type="ARBA" id="ARBA00022741"/>
    </source>
</evidence>
<dbReference type="Gene3D" id="1.10.3210.10">
    <property type="entry name" value="Hypothetical protein af1432"/>
    <property type="match status" value="1"/>
</dbReference>
<dbReference type="InterPro" id="IPR009875">
    <property type="entry name" value="PilZ_domain"/>
</dbReference>
<feature type="domain" description="PAS" evidence="13">
    <location>
        <begin position="561"/>
        <end position="618"/>
    </location>
</feature>
<dbReference type="InterPro" id="IPR013976">
    <property type="entry name" value="HDOD"/>
</dbReference>
<dbReference type="EMBL" id="CP040098">
    <property type="protein sequence ID" value="QCQ22947.1"/>
    <property type="molecule type" value="Genomic_DNA"/>
</dbReference>
<feature type="domain" description="HDOD" evidence="15">
    <location>
        <begin position="53"/>
        <end position="250"/>
    </location>
</feature>
<proteinExistence type="predicted"/>
<keyword evidence="7" id="KW-0067">ATP-binding</keyword>
<dbReference type="SMART" id="SM00387">
    <property type="entry name" value="HATPase_c"/>
    <property type="match status" value="1"/>
</dbReference>
<evidence type="ECO:0000256" key="3">
    <source>
        <dbReference type="ARBA" id="ARBA00022553"/>
    </source>
</evidence>
<evidence type="ECO:0000256" key="6">
    <source>
        <dbReference type="ARBA" id="ARBA00022777"/>
    </source>
</evidence>
<evidence type="ECO:0000256" key="4">
    <source>
        <dbReference type="ARBA" id="ARBA00022679"/>
    </source>
</evidence>
<dbReference type="CDD" id="cd00130">
    <property type="entry name" value="PAS"/>
    <property type="match status" value="2"/>
</dbReference>
<sequence>MGETTNDGGRVVPLTEEIFMDASDLPPTPPNGPNGNPLTREEIKRVVRRLETLPALPAVAARLLNLLTAEDADPEEVVELLETDQAIVMRLLKLVNSSHHGLRSRVTTLSRAVMLLGLPQLRCALLSVTISESLIKELRKRSTEDQLALWKHALTCAVCAELAAEKVRPELKGEAFVAGLLHDVGKLILKECLPDDYRRAEKTASERGIPMVTAEQELLGLDHPTVGKWLAERWHLPAKLVQPIWLHHHSLDVLNVLEFDEPVHRTLALLIRLADHLAHEIAVDYGRPSQLGTLDPGLPEALNLETGQLDAIRAEVGKRYSQRTALLDLEEDEVSFYFSALQRANRTLADIAWQTCRLEELDRSFRDVLKLNELQISLARLEDQEDVLETVVRELLLEQGGPEGILTLVSERGDHLVGRYWAAPRLQKTFLMRLWDGKRPDTRALGKLNPELAEFLERLPDRFPRPADLNPLETLVQYRKPYLVLPLVVEGAFAGEIVLKEGGSLTAAAGDAERSILRYLASILSAAVSRCRLLEGQRRDGERLGLALSRAGRTMKELAETKRLLDTLFEHCNDAVVLHDLKGRILRANARAAALTGLEGEMLVGAKVYDLLEGDSAELKAELEGYAEAEGEMRREARLLTGGGESIEVEVCSRFVDRKRELVLTLLRDLRPSKSTAKALLEERDRLSVMLRSIAEGVIATDREGNVLLVNSEAERLTGWRERDILGKPARVALNLVDANTRRPVESPLVRVIENGCALEWPTDLLLLDKEGGMRPVALSAAPIRDQEGRTTGVIVALRDLSLLRRMEQEILKSQKLESVGVLAGGIAHDFNNILMSILGNVNLAKMYADRPDKLHERLDEAELAVHRAKDLTRQLFTVSKGGAPIKQTAAIAEIVQESCGLALRGSNVVCEFDFPEDLWAVDVDPGQMNQVICNLIINAKQAMPQGGTVRIRGENVFVSSKDGLPLAAGKYLHLSVSDEGVGIPDHILPKIFDPYFTTKERGAEKGTGLGLAIVDSIIRSHGGHITVESSLGAGTTFHIYLPGSERKPPRTVKEKECGEVMRGRGRILVMDDEEPVRTITRDMLSTLGYDVAAAASGEEAIEMYRAAMESGEPFAAVLLDLTVRGGLGAKGTIKRLRELDPEVLAIVSSGYATDEIIRHYRDHGFSAMITKPYTIRKLSETLRLVLAGSERRTAQRKDVRCSVTIGGRDRSVPGEVRNVSAKGAMVVAAEGMDPEEDVRMTIESEESPAVSVSGKVVWSRKNAEDTSNGPHCVGVRFENLSEEARDMLLRLVSRH</sequence>
<dbReference type="Gene3D" id="3.30.450.20">
    <property type="entry name" value="PAS domain"/>
    <property type="match status" value="2"/>
</dbReference>
<dbReference type="PROSITE" id="PS50109">
    <property type="entry name" value="HIS_KIN"/>
    <property type="match status" value="1"/>
</dbReference>
<dbReference type="Gene3D" id="3.40.50.2300">
    <property type="match status" value="1"/>
</dbReference>
<evidence type="ECO:0000259" key="14">
    <source>
        <dbReference type="PROSITE" id="PS50113"/>
    </source>
</evidence>
<reference evidence="16 17" key="2">
    <citation type="submission" date="2019-05" db="EMBL/GenBank/DDBJ databases">
        <authorList>
            <person name="Suflita J.M."/>
            <person name="Marks C.R."/>
        </authorList>
    </citation>
    <scope>NUCLEOTIDE SEQUENCE [LARGE SCALE GENOMIC DNA]</scope>
    <source>
        <strain evidence="16 17">ALDC</strain>
    </source>
</reference>
<dbReference type="SMART" id="SM00448">
    <property type="entry name" value="REC"/>
    <property type="match status" value="1"/>
</dbReference>
<dbReference type="Pfam" id="PF00989">
    <property type="entry name" value="PAS"/>
    <property type="match status" value="1"/>
</dbReference>
<evidence type="ECO:0000313" key="17">
    <source>
        <dbReference type="Proteomes" id="UP000298602"/>
    </source>
</evidence>
<dbReference type="InterPro" id="IPR003607">
    <property type="entry name" value="HD/PDEase_dom"/>
</dbReference>
<dbReference type="PROSITE" id="PS50112">
    <property type="entry name" value="PAS"/>
    <property type="match status" value="2"/>
</dbReference>
<reference evidence="16 17" key="1">
    <citation type="submission" date="2019-05" db="EMBL/GenBank/DDBJ databases">
        <title>The Complete Genome Sequence of the n-alkane-degrading Desulfoglaeba alkanexedens ALDC reveals multiple alkylsuccinate synthase gene clusters.</title>
        <authorList>
            <person name="Callaghan A.V."/>
            <person name="Davidova I.A."/>
            <person name="Duncan K.E."/>
            <person name="Morris B."/>
            <person name="McInerney M.J."/>
        </authorList>
    </citation>
    <scope>NUCLEOTIDE SEQUENCE [LARGE SCALE GENOMIC DNA]</scope>
    <source>
        <strain evidence="16 17">ALDC</strain>
    </source>
</reference>
<dbReference type="SUPFAM" id="SSF109604">
    <property type="entry name" value="HD-domain/PDEase-like"/>
    <property type="match status" value="1"/>
</dbReference>
<dbReference type="InterPro" id="IPR036097">
    <property type="entry name" value="HisK_dim/P_sf"/>
</dbReference>
<keyword evidence="8" id="KW-0902">Two-component regulatory system</keyword>
<dbReference type="InterPro" id="IPR005467">
    <property type="entry name" value="His_kinase_dom"/>
</dbReference>
<dbReference type="KEGG" id="dax:FDQ92_12665"/>
<evidence type="ECO:0000259" key="15">
    <source>
        <dbReference type="PROSITE" id="PS51833"/>
    </source>
</evidence>
<evidence type="ECO:0000313" key="16">
    <source>
        <dbReference type="EMBL" id="QCQ22947.1"/>
    </source>
</evidence>
<dbReference type="InterPro" id="IPR001610">
    <property type="entry name" value="PAC"/>
</dbReference>
<dbReference type="OrthoDB" id="5476885at2"/>
<dbReference type="Gene3D" id="1.10.287.130">
    <property type="match status" value="1"/>
</dbReference>
<evidence type="ECO:0000256" key="7">
    <source>
        <dbReference type="ARBA" id="ARBA00022840"/>
    </source>
</evidence>
<dbReference type="SMART" id="SM00091">
    <property type="entry name" value="PAS"/>
    <property type="match status" value="2"/>
</dbReference>
<keyword evidence="3 9" id="KW-0597">Phosphoprotein</keyword>
<dbReference type="SUPFAM" id="SSF55874">
    <property type="entry name" value="ATPase domain of HSP90 chaperone/DNA topoisomerase II/histidine kinase"/>
    <property type="match status" value="1"/>
</dbReference>
<keyword evidence="17" id="KW-1185">Reference proteome</keyword>
<dbReference type="SUPFAM" id="SSF52172">
    <property type="entry name" value="CheY-like"/>
    <property type="match status" value="1"/>
</dbReference>
<feature type="domain" description="Histidine kinase" evidence="11">
    <location>
        <begin position="826"/>
        <end position="1046"/>
    </location>
</feature>
<dbReference type="InterPro" id="IPR011006">
    <property type="entry name" value="CheY-like_superfamily"/>
</dbReference>
<dbReference type="InterPro" id="IPR035965">
    <property type="entry name" value="PAS-like_dom_sf"/>
</dbReference>
<evidence type="ECO:0000256" key="8">
    <source>
        <dbReference type="ARBA" id="ARBA00023012"/>
    </source>
</evidence>
<gene>
    <name evidence="16" type="ORF">FDQ92_12665</name>
</gene>
<dbReference type="Gene3D" id="3.30.565.10">
    <property type="entry name" value="Histidine kinase-like ATPase, C-terminal domain"/>
    <property type="match status" value="1"/>
</dbReference>
<feature type="domain" description="PAS" evidence="13">
    <location>
        <begin position="683"/>
        <end position="756"/>
    </location>
</feature>
<dbReference type="InterPro" id="IPR036890">
    <property type="entry name" value="HATPase_C_sf"/>
</dbReference>
<dbReference type="PRINTS" id="PR00344">
    <property type="entry name" value="BCTRLSENSOR"/>
</dbReference>
<evidence type="ECO:0000256" key="1">
    <source>
        <dbReference type="ARBA" id="ARBA00000085"/>
    </source>
</evidence>
<evidence type="ECO:0000256" key="2">
    <source>
        <dbReference type="ARBA" id="ARBA00012438"/>
    </source>
</evidence>
<dbReference type="PROSITE" id="PS50110">
    <property type="entry name" value="RESPONSE_REGULATORY"/>
    <property type="match status" value="1"/>
</dbReference>
<feature type="domain" description="Response regulatory" evidence="12">
    <location>
        <begin position="1067"/>
        <end position="1187"/>
    </location>
</feature>
<dbReference type="SUPFAM" id="SSF141371">
    <property type="entry name" value="PilZ domain-like"/>
    <property type="match status" value="1"/>
</dbReference>
<dbReference type="NCBIfam" id="TIGR00229">
    <property type="entry name" value="sensory_box"/>
    <property type="match status" value="2"/>
</dbReference>
<dbReference type="EC" id="2.7.13.3" evidence="2"/>
<dbReference type="PANTHER" id="PTHR43065">
    <property type="entry name" value="SENSOR HISTIDINE KINASE"/>
    <property type="match status" value="1"/>
</dbReference>
<dbReference type="SUPFAM" id="SSF55785">
    <property type="entry name" value="PYP-like sensor domain (PAS domain)"/>
    <property type="match status" value="2"/>
</dbReference>
<dbReference type="SMART" id="SM00388">
    <property type="entry name" value="HisKA"/>
    <property type="match status" value="1"/>
</dbReference>
<feature type="domain" description="PAC" evidence="14">
    <location>
        <begin position="761"/>
        <end position="813"/>
    </location>
</feature>
<keyword evidence="4" id="KW-0808">Transferase</keyword>
<dbReference type="InterPro" id="IPR001789">
    <property type="entry name" value="Sig_transdc_resp-reg_receiver"/>
</dbReference>
<dbReference type="Pfam" id="PF08668">
    <property type="entry name" value="HDOD"/>
    <property type="match status" value="1"/>
</dbReference>
<dbReference type="InterPro" id="IPR013656">
    <property type="entry name" value="PAS_4"/>
</dbReference>
<dbReference type="GO" id="GO:0000155">
    <property type="term" value="F:phosphorelay sensor kinase activity"/>
    <property type="evidence" value="ECO:0007669"/>
    <property type="project" value="InterPro"/>
</dbReference>
<dbReference type="Pfam" id="PF07238">
    <property type="entry name" value="PilZ"/>
    <property type="match status" value="1"/>
</dbReference>
<dbReference type="PROSITE" id="PS50113">
    <property type="entry name" value="PAC"/>
    <property type="match status" value="1"/>
</dbReference>
<comment type="catalytic activity">
    <reaction evidence="1">
        <text>ATP + protein L-histidine = ADP + protein N-phospho-L-histidine.</text>
        <dbReference type="EC" id="2.7.13.3"/>
    </reaction>
</comment>
<dbReference type="GO" id="GO:0006355">
    <property type="term" value="P:regulation of DNA-templated transcription"/>
    <property type="evidence" value="ECO:0007669"/>
    <property type="project" value="InterPro"/>
</dbReference>